<dbReference type="HOGENOM" id="CLU_101036_2_1_4"/>
<dbReference type="PANTHER" id="PTHR28255">
    <property type="match status" value="1"/>
</dbReference>
<dbReference type="PANTHER" id="PTHR28255:SF1">
    <property type="entry name" value="UPF0303 PROTEIN YBR137W"/>
    <property type="match status" value="1"/>
</dbReference>
<dbReference type="Pfam" id="PF03928">
    <property type="entry name" value="HbpS-like"/>
    <property type="match status" value="1"/>
</dbReference>
<reference evidence="2 3" key="1">
    <citation type="journal article" date="2015" name="Genome Announc.">
        <title>Genome Sequence of Mushroom Soft-Rot Pathogen Janthinobacterium agaricidamnosum.</title>
        <authorList>
            <person name="Graupner K."/>
            <person name="Lackner G."/>
            <person name="Hertweck C."/>
        </authorList>
    </citation>
    <scope>NUCLEOTIDE SEQUENCE [LARGE SCALE GENOMIC DNA]</scope>
    <source>
        <strain evidence="3">NBRC 102515 / DSM 9628</strain>
    </source>
</reference>
<dbReference type="Gene3D" id="3.30.450.150">
    <property type="entry name" value="Haem-degrading domain"/>
    <property type="match status" value="1"/>
</dbReference>
<dbReference type="EMBL" id="HG322949">
    <property type="protein sequence ID" value="CDG83677.1"/>
    <property type="molecule type" value="Genomic_DNA"/>
</dbReference>
<dbReference type="KEGG" id="jag:GJA_3051"/>
<dbReference type="SUPFAM" id="SSF143744">
    <property type="entry name" value="GlcG-like"/>
    <property type="match status" value="1"/>
</dbReference>
<accession>W0V8S5</accession>
<dbReference type="InterPro" id="IPR010371">
    <property type="entry name" value="YBR137W-like"/>
</dbReference>
<dbReference type="InterPro" id="IPR005624">
    <property type="entry name" value="PduO/GlcC-like"/>
</dbReference>
<keyword evidence="3" id="KW-1185">Reference proteome</keyword>
<dbReference type="InterPro" id="IPR038084">
    <property type="entry name" value="PduO/GlcC-like_sf"/>
</dbReference>
<dbReference type="eggNOG" id="COG4702">
    <property type="taxonomic scope" value="Bacteria"/>
</dbReference>
<dbReference type="AlphaFoldDB" id="W0V8S5"/>
<sequence length="163" mass="17574">MSIETDLAKIAEQEKRLRFARLDYEMLWQLGAAIRTLARERGLALAIDIRVAGETIFYNAMPGTSPNNADWARRKRNTVDALHTSSYAVGLAGERDGTTLEQKSGRPQRDFATHGGSFPLMVDGLGAIGTVTVSGAPQRIDHAIVVEALAAMIGVPLAEVALD</sequence>
<name>W0V8S5_9BURK</name>
<dbReference type="PATRIC" id="fig|1349767.4.peg.4758"/>
<proteinExistence type="inferred from homology"/>
<dbReference type="STRING" id="1349767.GJA_3051"/>
<dbReference type="RefSeq" id="WP_038493263.1">
    <property type="nucleotide sequence ID" value="NZ_BCTH01000080.1"/>
</dbReference>
<dbReference type="OrthoDB" id="9815315at2"/>
<evidence type="ECO:0000313" key="3">
    <source>
        <dbReference type="Proteomes" id="UP000027604"/>
    </source>
</evidence>
<dbReference type="Proteomes" id="UP000027604">
    <property type="component" value="Chromosome I"/>
</dbReference>
<comment type="similarity">
    <text evidence="1">Belongs to the UPF0303 family.</text>
</comment>
<gene>
    <name evidence="2" type="ORF">GJA_3051</name>
</gene>
<dbReference type="NCBIfam" id="NF002696">
    <property type="entry name" value="PRK02487.1-5"/>
    <property type="match status" value="1"/>
</dbReference>
<dbReference type="PIRSF" id="PIRSF008757">
    <property type="entry name" value="UCP008757"/>
    <property type="match status" value="1"/>
</dbReference>
<evidence type="ECO:0000256" key="1">
    <source>
        <dbReference type="HAMAP-Rule" id="MF_00761"/>
    </source>
</evidence>
<dbReference type="HAMAP" id="MF_00761">
    <property type="entry name" value="UPF0303"/>
    <property type="match status" value="1"/>
</dbReference>
<organism evidence="2 3">
    <name type="scientific">Janthinobacterium agaricidamnosum NBRC 102515 = DSM 9628</name>
    <dbReference type="NCBI Taxonomy" id="1349767"/>
    <lineage>
        <taxon>Bacteria</taxon>
        <taxon>Pseudomonadati</taxon>
        <taxon>Pseudomonadota</taxon>
        <taxon>Betaproteobacteria</taxon>
        <taxon>Burkholderiales</taxon>
        <taxon>Oxalobacteraceae</taxon>
        <taxon>Janthinobacterium</taxon>
    </lineage>
</organism>
<evidence type="ECO:0000313" key="2">
    <source>
        <dbReference type="EMBL" id="CDG83677.1"/>
    </source>
</evidence>
<protein>
    <recommendedName>
        <fullName evidence="1">UPF0303 protein GJA_3051</fullName>
    </recommendedName>
</protein>